<comment type="caution">
    <text evidence="2">The sequence shown here is derived from an EMBL/GenBank/DDBJ whole genome shotgun (WGS) entry which is preliminary data.</text>
</comment>
<dbReference type="RefSeq" id="WP_344093835.1">
    <property type="nucleotide sequence ID" value="NZ_BAAAOG010000002.1"/>
</dbReference>
<reference evidence="3" key="1">
    <citation type="journal article" date="2019" name="Int. J. Syst. Evol. Microbiol.">
        <title>The Global Catalogue of Microorganisms (GCM) 10K type strain sequencing project: providing services to taxonomists for standard genome sequencing and annotation.</title>
        <authorList>
            <consortium name="The Broad Institute Genomics Platform"/>
            <consortium name="The Broad Institute Genome Sequencing Center for Infectious Disease"/>
            <person name="Wu L."/>
            <person name="Ma J."/>
        </authorList>
    </citation>
    <scope>NUCLEOTIDE SEQUENCE [LARGE SCALE GENOMIC DNA]</scope>
    <source>
        <strain evidence="3">JCM 14901</strain>
    </source>
</reference>
<dbReference type="InterPro" id="IPR006531">
    <property type="entry name" value="Gp5/Vgr_OB"/>
</dbReference>
<protein>
    <recommendedName>
        <fullName evidence="1">Gp5/Type VI secretion system Vgr protein OB-fold domain-containing protein</fullName>
    </recommendedName>
</protein>
<proteinExistence type="predicted"/>
<dbReference type="SUPFAM" id="SSF69279">
    <property type="entry name" value="Phage tail proteins"/>
    <property type="match status" value="1"/>
</dbReference>
<dbReference type="Proteomes" id="UP001499933">
    <property type="component" value="Unassembled WGS sequence"/>
</dbReference>
<sequence length="514" mass="53309">MTDAQSAVASGPTRIPGVTLRVDGAEVDSERVALLAGIRVRREASAPAACALTFEDPADAEALENLLALGASVEASVDGFSDVLFTGEIVAVDHAFGSDGILQMTARCQDAAHRLRFDSQLRVFVDVSVAELVRELASAGGLQVSAPDEGPRIPRLVQDGRSALDLLTSVTRRAGLWWRVDRSGNTLELFDEAGTGDEATVVYRETLLQATVTASSLSNRSGWRVMGWDPVTGDVATGTASGQAAGPGATEAVLGGAMTAGSAHLDALARGLAEDDGTVGRSLRAVVEGDPTLDPGTSLIVEGFTRAASGTFLLLTTDHVIDAFGGYTTTVTTTPPDHLRLLRRLDESPGRESAAITIAEVLRIDDPEGRGRVCVSLSAYDGLESEWLPVLALGAGESKGLALQPDIGDRVVIAHDSHDPGRGVVLGGLRTSDGGEPGVGVVEGAVGVYGLRLPTGQSLRMSADGDSIVVANKGGSRVELTETGIVVHAAGDLVLEAPGHLLRLQADRIELEQV</sequence>
<evidence type="ECO:0000259" key="1">
    <source>
        <dbReference type="Pfam" id="PF04717"/>
    </source>
</evidence>
<dbReference type="Pfam" id="PF04717">
    <property type="entry name" value="Phage_base_V"/>
    <property type="match status" value="1"/>
</dbReference>
<evidence type="ECO:0000313" key="3">
    <source>
        <dbReference type="Proteomes" id="UP001499933"/>
    </source>
</evidence>
<dbReference type="InterPro" id="IPR037026">
    <property type="entry name" value="Vgr_OB-fold_dom_sf"/>
</dbReference>
<gene>
    <name evidence="2" type="ORF">GCM10009776_19230</name>
</gene>
<dbReference type="SUPFAM" id="SSF69255">
    <property type="entry name" value="gp5 N-terminal domain-like"/>
    <property type="match status" value="1"/>
</dbReference>
<evidence type="ECO:0000313" key="2">
    <source>
        <dbReference type="EMBL" id="GAA1957175.1"/>
    </source>
</evidence>
<feature type="domain" description="Gp5/Type VI secretion system Vgr protein OB-fold" evidence="1">
    <location>
        <begin position="359"/>
        <end position="429"/>
    </location>
</feature>
<dbReference type="Gene3D" id="2.40.50.230">
    <property type="entry name" value="Gp5 N-terminal domain"/>
    <property type="match status" value="1"/>
</dbReference>
<accession>A0ABP5C3N1</accession>
<organism evidence="2 3">
    <name type="scientific">Microbacterium deminutum</name>
    <dbReference type="NCBI Taxonomy" id="344164"/>
    <lineage>
        <taxon>Bacteria</taxon>
        <taxon>Bacillati</taxon>
        <taxon>Actinomycetota</taxon>
        <taxon>Actinomycetes</taxon>
        <taxon>Micrococcales</taxon>
        <taxon>Microbacteriaceae</taxon>
        <taxon>Microbacterium</taxon>
    </lineage>
</organism>
<name>A0ABP5C3N1_9MICO</name>
<keyword evidence="3" id="KW-1185">Reference proteome</keyword>
<dbReference type="Pfam" id="PF05954">
    <property type="entry name" value="Phage_GPD"/>
    <property type="match status" value="1"/>
</dbReference>
<dbReference type="EMBL" id="BAAAOG010000002">
    <property type="protein sequence ID" value="GAA1957175.1"/>
    <property type="molecule type" value="Genomic_DNA"/>
</dbReference>